<dbReference type="Proteomes" id="UP001055879">
    <property type="component" value="Linkage Group LG04"/>
</dbReference>
<accession>A0ACB9CHP7</accession>
<proteinExistence type="predicted"/>
<evidence type="ECO:0000313" key="2">
    <source>
        <dbReference type="Proteomes" id="UP001055879"/>
    </source>
</evidence>
<comment type="caution">
    <text evidence="1">The sequence shown here is derived from an EMBL/GenBank/DDBJ whole genome shotgun (WGS) entry which is preliminary data.</text>
</comment>
<dbReference type="EMBL" id="CM042050">
    <property type="protein sequence ID" value="KAI3733668.1"/>
    <property type="molecule type" value="Genomic_DNA"/>
</dbReference>
<protein>
    <submittedName>
        <fullName evidence="1">Uncharacterized protein</fullName>
    </submittedName>
</protein>
<evidence type="ECO:0000313" key="1">
    <source>
        <dbReference type="EMBL" id="KAI3733668.1"/>
    </source>
</evidence>
<name>A0ACB9CHP7_ARCLA</name>
<organism evidence="1 2">
    <name type="scientific">Arctium lappa</name>
    <name type="common">Greater burdock</name>
    <name type="synonym">Lappa major</name>
    <dbReference type="NCBI Taxonomy" id="4217"/>
    <lineage>
        <taxon>Eukaryota</taxon>
        <taxon>Viridiplantae</taxon>
        <taxon>Streptophyta</taxon>
        <taxon>Embryophyta</taxon>
        <taxon>Tracheophyta</taxon>
        <taxon>Spermatophyta</taxon>
        <taxon>Magnoliopsida</taxon>
        <taxon>eudicotyledons</taxon>
        <taxon>Gunneridae</taxon>
        <taxon>Pentapetalae</taxon>
        <taxon>asterids</taxon>
        <taxon>campanulids</taxon>
        <taxon>Asterales</taxon>
        <taxon>Asteraceae</taxon>
        <taxon>Carduoideae</taxon>
        <taxon>Cardueae</taxon>
        <taxon>Arctiinae</taxon>
        <taxon>Arctium</taxon>
    </lineage>
</organism>
<reference evidence="1 2" key="2">
    <citation type="journal article" date="2022" name="Mol. Ecol. Resour.">
        <title>The genomes of chicory, endive, great burdock and yacon provide insights into Asteraceae paleo-polyploidization history and plant inulin production.</title>
        <authorList>
            <person name="Fan W."/>
            <person name="Wang S."/>
            <person name="Wang H."/>
            <person name="Wang A."/>
            <person name="Jiang F."/>
            <person name="Liu H."/>
            <person name="Zhao H."/>
            <person name="Xu D."/>
            <person name="Zhang Y."/>
        </authorList>
    </citation>
    <scope>NUCLEOTIDE SEQUENCE [LARGE SCALE GENOMIC DNA]</scope>
    <source>
        <strain evidence="2">cv. Niubang</strain>
    </source>
</reference>
<sequence>MEERNPITRKEVNWVPLCLLDFNIDLEILISMMELIGIEAFARVNEAQVPAIIEIISKYLSVNERRLERLKKILEDAASSSGHGPGTHEDDDQESKGEDGMQQVDGEDKECEVIEDFEVFKENPNGKDEKGVVKTNNDQEHEKSCENSTANREEKKAEIVEGSEENPSGEVVENAENREENPQQEVNQEVDHGQVEDKEGEVIEDIEGLKENPNGEGEQKVIGTTNEEQESLANVENREGNLQQQVDGGNVEERRGQEAVEIYNPREQHWLAYAIDNAKRSKKLRNPKRVQR</sequence>
<keyword evidence="2" id="KW-1185">Reference proteome</keyword>
<reference evidence="2" key="1">
    <citation type="journal article" date="2022" name="Mol. Ecol. Resour.">
        <title>The genomes of chicory, endive, great burdock and yacon provide insights into Asteraceae palaeo-polyploidization history and plant inulin production.</title>
        <authorList>
            <person name="Fan W."/>
            <person name="Wang S."/>
            <person name="Wang H."/>
            <person name="Wang A."/>
            <person name="Jiang F."/>
            <person name="Liu H."/>
            <person name="Zhao H."/>
            <person name="Xu D."/>
            <person name="Zhang Y."/>
        </authorList>
    </citation>
    <scope>NUCLEOTIDE SEQUENCE [LARGE SCALE GENOMIC DNA]</scope>
    <source>
        <strain evidence="2">cv. Niubang</strain>
    </source>
</reference>
<gene>
    <name evidence="1" type="ORF">L6452_13118</name>
</gene>